<protein>
    <submittedName>
        <fullName evidence="1">Uncharacterized protein</fullName>
    </submittedName>
</protein>
<comment type="caution">
    <text evidence="1">The sequence shown here is derived from an EMBL/GenBank/DDBJ whole genome shotgun (WGS) entry which is preliminary data.</text>
</comment>
<gene>
    <name evidence="1" type="ORF">L6164_020371</name>
</gene>
<reference evidence="1 2" key="1">
    <citation type="journal article" date="2022" name="DNA Res.">
        <title>Chromosomal-level genome assembly of the orchid tree Bauhinia variegata (Leguminosae; Cercidoideae) supports the allotetraploid origin hypothesis of Bauhinia.</title>
        <authorList>
            <person name="Zhong Y."/>
            <person name="Chen Y."/>
            <person name="Zheng D."/>
            <person name="Pang J."/>
            <person name="Liu Y."/>
            <person name="Luo S."/>
            <person name="Meng S."/>
            <person name="Qian L."/>
            <person name="Wei D."/>
            <person name="Dai S."/>
            <person name="Zhou R."/>
        </authorList>
    </citation>
    <scope>NUCLEOTIDE SEQUENCE [LARGE SCALE GENOMIC DNA]</scope>
    <source>
        <strain evidence="1">BV-YZ2020</strain>
    </source>
</reference>
<proteinExistence type="predicted"/>
<dbReference type="EMBL" id="CM039433">
    <property type="protein sequence ID" value="KAI4327969.1"/>
    <property type="molecule type" value="Genomic_DNA"/>
</dbReference>
<keyword evidence="2" id="KW-1185">Reference proteome</keyword>
<sequence>MDPCQDISEVERTKKKGLLFFILQWIFALLLPIIFLLSLPFLVGFLVVLIANSSIMNPISMHTQCKIVSSKQEKLPSFSAAWLTQYRFKVNETYRCWHTSGVSKVRLYQDDNFSCHPDEPSSFETIRRYSIMTMDMVNSWFSSRGRAKYLKWETIAGLVSGFSTSLISIGFVRFVQRLLSSSNRYHVTWKFPRPVNLVLIKRACLLLAYLSFVAWLVLRYGKKLGLTGIQRF</sequence>
<organism evidence="1 2">
    <name type="scientific">Bauhinia variegata</name>
    <name type="common">Purple orchid tree</name>
    <name type="synonym">Phanera variegata</name>
    <dbReference type="NCBI Taxonomy" id="167791"/>
    <lineage>
        <taxon>Eukaryota</taxon>
        <taxon>Viridiplantae</taxon>
        <taxon>Streptophyta</taxon>
        <taxon>Embryophyta</taxon>
        <taxon>Tracheophyta</taxon>
        <taxon>Spermatophyta</taxon>
        <taxon>Magnoliopsida</taxon>
        <taxon>eudicotyledons</taxon>
        <taxon>Gunneridae</taxon>
        <taxon>Pentapetalae</taxon>
        <taxon>rosids</taxon>
        <taxon>fabids</taxon>
        <taxon>Fabales</taxon>
        <taxon>Fabaceae</taxon>
        <taxon>Cercidoideae</taxon>
        <taxon>Cercideae</taxon>
        <taxon>Bauhiniinae</taxon>
        <taxon>Bauhinia</taxon>
    </lineage>
</organism>
<evidence type="ECO:0000313" key="2">
    <source>
        <dbReference type="Proteomes" id="UP000828941"/>
    </source>
</evidence>
<evidence type="ECO:0000313" key="1">
    <source>
        <dbReference type="EMBL" id="KAI4327969.1"/>
    </source>
</evidence>
<dbReference type="Proteomes" id="UP000828941">
    <property type="component" value="Chromosome 8"/>
</dbReference>
<name>A0ACB9MWW3_BAUVA</name>
<accession>A0ACB9MWW3</accession>